<dbReference type="Gene3D" id="3.40.1580.10">
    <property type="entry name" value="SMI1/KNR4-like"/>
    <property type="match status" value="1"/>
</dbReference>
<evidence type="ECO:0000259" key="1">
    <source>
        <dbReference type="SMART" id="SM00860"/>
    </source>
</evidence>
<accession>A0ABS7W8G8</accession>
<protein>
    <submittedName>
        <fullName evidence="2">SMI1/KNR4 family protein</fullName>
    </submittedName>
</protein>
<proteinExistence type="predicted"/>
<evidence type="ECO:0000313" key="2">
    <source>
        <dbReference type="EMBL" id="MBZ6154268.1"/>
    </source>
</evidence>
<sequence length="610" mass="66801">MTSLPGPTAPLQQPAVKDSWARIDAWLAEHAPLSRARLRPPASPAGIADAEQRLGVTFPPDLVDALRCHDGVEPSEGAPEFALKGPFAGLADIVQNTLFLRSVGEDVPELYEAENDHELNAFWRHEWLLITLGVTWDAQDGLFLTCRAGDDYGRVGRYFNEDASSFTDWASLRAALAAFADALEGRLPVSGQVPLAFEGRLVWEEATPTVKAEPVSLLDLAAQLPEPAPEPERVRPRPEPPKNGVYLAVGFTEPPKPQPRQPDLVFAAGLTAEELLRRAGVVQWDTVRKRTHVQAERAAASPWAASRPMVRAGRSGEWAFLAQSSGAKQLTRPEVLRRLARGTRVAALTKQGAEVRLTVYADGLPYANGAHDRLVSSPRTDYVRLADGTTVQSVGGDPWPGSTAAYVDMLNALRNRYGIDFDPAGLEHALDQSLPSGLVLPVLEDFPEWSCRHPSRVRHFDLGALVERTPEPTMRAATASQLRRLAAESGIDALPDIARTLDAVDRGETPEPVEDGALDLCMRRLVAETVAARPALEPSWRRERGAPRLPVTAADFKAWQLRSGAADALRRFLRLPVPTAAATILHRRLSDDWRSELLSDLSAREQRRES</sequence>
<dbReference type="Proteomes" id="UP000758701">
    <property type="component" value="Unassembled WGS sequence"/>
</dbReference>
<dbReference type="EMBL" id="JAHSTP010000011">
    <property type="protein sequence ID" value="MBZ6154268.1"/>
    <property type="molecule type" value="Genomic_DNA"/>
</dbReference>
<dbReference type="SUPFAM" id="SSF160631">
    <property type="entry name" value="SMI1/KNR4-like"/>
    <property type="match status" value="1"/>
</dbReference>
<gene>
    <name evidence="2" type="ORF">KVH32_24375</name>
</gene>
<dbReference type="InterPro" id="IPR037883">
    <property type="entry name" value="Knr4/Smi1-like_sf"/>
</dbReference>
<dbReference type="Pfam" id="PF09346">
    <property type="entry name" value="SMI1_KNR4"/>
    <property type="match status" value="1"/>
</dbReference>
<organism evidence="2 3">
    <name type="scientific">Streptomyces olivaceus</name>
    <dbReference type="NCBI Taxonomy" id="47716"/>
    <lineage>
        <taxon>Bacteria</taxon>
        <taxon>Bacillati</taxon>
        <taxon>Actinomycetota</taxon>
        <taxon>Actinomycetes</taxon>
        <taxon>Kitasatosporales</taxon>
        <taxon>Streptomycetaceae</taxon>
        <taxon>Streptomyces</taxon>
    </lineage>
</organism>
<name>A0ABS7W8G8_STROV</name>
<dbReference type="InterPro" id="IPR018958">
    <property type="entry name" value="Knr4/Smi1-like_dom"/>
</dbReference>
<dbReference type="RefSeq" id="WP_037772432.1">
    <property type="nucleotide sequence ID" value="NZ_JAHSSQ010000035.1"/>
</dbReference>
<comment type="caution">
    <text evidence="2">The sequence shown here is derived from an EMBL/GenBank/DDBJ whole genome shotgun (WGS) entry which is preliminary data.</text>
</comment>
<keyword evidence="3" id="KW-1185">Reference proteome</keyword>
<dbReference type="SMART" id="SM00860">
    <property type="entry name" value="SMI1_KNR4"/>
    <property type="match status" value="1"/>
</dbReference>
<reference evidence="2 3" key="1">
    <citation type="submission" date="2021-06" db="EMBL/GenBank/DDBJ databases">
        <title>Ecological speciation of a Streptomyces species isolated from different habitats and geographic origins.</title>
        <authorList>
            <person name="Wang J."/>
        </authorList>
    </citation>
    <scope>NUCLEOTIDE SEQUENCE [LARGE SCALE GENOMIC DNA]</scope>
    <source>
        <strain evidence="2 3">FXJ8.012</strain>
    </source>
</reference>
<feature type="domain" description="Knr4/Smi1-like" evidence="1">
    <location>
        <begin position="41"/>
        <end position="172"/>
    </location>
</feature>
<evidence type="ECO:0000313" key="3">
    <source>
        <dbReference type="Proteomes" id="UP000758701"/>
    </source>
</evidence>